<dbReference type="KEGG" id="vg:77937058"/>
<name>A0A5C1K7E7_9CAUD</name>
<dbReference type="EMBL" id="MN103543">
    <property type="protein sequence ID" value="QEM42037.1"/>
    <property type="molecule type" value="Genomic_DNA"/>
</dbReference>
<dbReference type="RefSeq" id="YP_010661048.1">
    <property type="nucleotide sequence ID" value="NC_070882.1"/>
</dbReference>
<dbReference type="Proteomes" id="UP000322144">
    <property type="component" value="Segment"/>
</dbReference>
<accession>A0A5C1K7E7</accession>
<sequence length="140" mass="16146">MKNIRLVEVAKHAYCLIGGLPEPEDLDENEKEYWATIPSEDIKLASHWKLVSTGPLYDLLMKFSKIDHDRVNPYPGGPTLNTDELETFRIPGEDESALIWRDVCITWYKRPGRCMCASRDLTDEELVQLEQELNKAIEKP</sequence>
<reference evidence="1 2" key="1">
    <citation type="submission" date="2019-06" db="EMBL/GenBank/DDBJ databases">
        <title>A distant relative of Phikzvirus genus phages from a therapeutic phage collection.</title>
        <authorList>
            <person name="Hejnowicz M.S."/>
            <person name="Dabrowski K."/>
            <person name="Gawor J."/>
            <person name="Weber-Dabrowska B."/>
            <person name="Gromadka R."/>
            <person name="Lobocka M.B."/>
        </authorList>
    </citation>
    <scope>NUCLEOTIDE SEQUENCE [LARGE SCALE GENOMIC DNA]</scope>
</reference>
<organism evidence="1 2">
    <name type="scientific">Pseudomonas phage vB_PaeM_PS119XW</name>
    <dbReference type="NCBI Taxonomy" id="2601632"/>
    <lineage>
        <taxon>Viruses</taxon>
        <taxon>Duplodnaviria</taxon>
        <taxon>Heunggongvirae</taxon>
        <taxon>Uroviricota</taxon>
        <taxon>Caudoviricetes</taxon>
        <taxon>Chimalliviridae</taxon>
        <taxon>Pawinskivirus</taxon>
        <taxon>Pawinskivirus PS119XW</taxon>
    </lineage>
</organism>
<evidence type="ECO:0000313" key="1">
    <source>
        <dbReference type="EMBL" id="QEM42037.1"/>
    </source>
</evidence>
<keyword evidence="2" id="KW-1185">Reference proteome</keyword>
<evidence type="ECO:0000313" key="2">
    <source>
        <dbReference type="Proteomes" id="UP000322144"/>
    </source>
</evidence>
<dbReference type="GeneID" id="77937058"/>
<protein>
    <submittedName>
        <fullName evidence="1">Uncharacterized protein</fullName>
    </submittedName>
</protein>
<proteinExistence type="predicted"/>